<dbReference type="NCBIfam" id="TIGR00199">
    <property type="entry name" value="PncC_domain"/>
    <property type="match status" value="1"/>
</dbReference>
<evidence type="ECO:0000313" key="3">
    <source>
        <dbReference type="EMBL" id="KXZ22239.1"/>
    </source>
</evidence>
<dbReference type="STRING" id="1793963.AXI58_09590"/>
<comment type="caution">
    <text evidence="3">The sequence shown here is derived from an EMBL/GenBank/DDBJ whole genome shotgun (WGS) entry which is preliminary data.</text>
</comment>
<dbReference type="Proteomes" id="UP000075430">
    <property type="component" value="Unassembled WGS sequence"/>
</dbReference>
<accession>A0A150FAA4</accession>
<dbReference type="NCBIfam" id="TIGR00177">
    <property type="entry name" value="molyb_syn"/>
    <property type="match status" value="1"/>
</dbReference>
<dbReference type="InterPro" id="IPR008135">
    <property type="entry name" value="Competence-induced_CinA"/>
</dbReference>
<dbReference type="Gene3D" id="3.30.70.2860">
    <property type="match status" value="1"/>
</dbReference>
<evidence type="ECO:0000256" key="1">
    <source>
        <dbReference type="HAMAP-Rule" id="MF_00226"/>
    </source>
</evidence>
<dbReference type="Pfam" id="PF18146">
    <property type="entry name" value="CinA_KH"/>
    <property type="match status" value="1"/>
</dbReference>
<dbReference type="PIRSF" id="PIRSF006728">
    <property type="entry name" value="CinA"/>
    <property type="match status" value="1"/>
</dbReference>
<dbReference type="InterPro" id="IPR041424">
    <property type="entry name" value="CinA_KH"/>
</dbReference>
<dbReference type="NCBIfam" id="NF001813">
    <property type="entry name" value="PRK00549.1"/>
    <property type="match status" value="1"/>
</dbReference>
<dbReference type="NCBIfam" id="TIGR00200">
    <property type="entry name" value="cinA_nterm"/>
    <property type="match status" value="1"/>
</dbReference>
<dbReference type="SMART" id="SM00852">
    <property type="entry name" value="MoCF_biosynth"/>
    <property type="match status" value="1"/>
</dbReference>
<proteinExistence type="inferred from homology"/>
<dbReference type="SUPFAM" id="SSF53218">
    <property type="entry name" value="Molybdenum cofactor biosynthesis proteins"/>
    <property type="match status" value="1"/>
</dbReference>
<gene>
    <name evidence="1" type="primary">cinA</name>
    <name evidence="3" type="ORF">AXI58_09590</name>
</gene>
<dbReference type="InterPro" id="IPR036425">
    <property type="entry name" value="MoaB/Mog-like_dom_sf"/>
</dbReference>
<feature type="domain" description="MoaB/Mog" evidence="2">
    <location>
        <begin position="8"/>
        <end position="175"/>
    </location>
</feature>
<dbReference type="OrthoDB" id="9801454at2"/>
<evidence type="ECO:0000313" key="4">
    <source>
        <dbReference type="Proteomes" id="UP000075430"/>
    </source>
</evidence>
<dbReference type="PANTHER" id="PTHR13939">
    <property type="entry name" value="NICOTINAMIDE-NUCLEOTIDE AMIDOHYDROLASE PNCC"/>
    <property type="match status" value="1"/>
</dbReference>
<name>A0A150FAA4_9BACI</name>
<organism evidence="3 4">
    <name type="scientific">Bacillus nakamurai</name>
    <dbReference type="NCBI Taxonomy" id="1793963"/>
    <lineage>
        <taxon>Bacteria</taxon>
        <taxon>Bacillati</taxon>
        <taxon>Bacillota</taxon>
        <taxon>Bacilli</taxon>
        <taxon>Bacillales</taxon>
        <taxon>Bacillaceae</taxon>
        <taxon>Bacillus</taxon>
    </lineage>
</organism>
<dbReference type="PANTHER" id="PTHR13939:SF0">
    <property type="entry name" value="NMN AMIDOHYDROLASE-LIKE PROTEIN YFAY"/>
    <property type="match status" value="1"/>
</dbReference>
<dbReference type="AlphaFoldDB" id="A0A150FAA4"/>
<dbReference type="Gene3D" id="3.90.950.20">
    <property type="entry name" value="CinA-like"/>
    <property type="match status" value="1"/>
</dbReference>
<dbReference type="InterPro" id="IPR036653">
    <property type="entry name" value="CinA-like_C"/>
</dbReference>
<dbReference type="Pfam" id="PF00994">
    <property type="entry name" value="MoCF_biosynth"/>
    <property type="match status" value="1"/>
</dbReference>
<dbReference type="InterPro" id="IPR050101">
    <property type="entry name" value="CinA"/>
</dbReference>
<dbReference type="Pfam" id="PF02464">
    <property type="entry name" value="CinA"/>
    <property type="match status" value="1"/>
</dbReference>
<comment type="similarity">
    <text evidence="1">Belongs to the CinA family.</text>
</comment>
<dbReference type="EMBL" id="LSBA01000005">
    <property type="protein sequence ID" value="KXZ22239.1"/>
    <property type="molecule type" value="Genomic_DNA"/>
</dbReference>
<evidence type="ECO:0000259" key="2">
    <source>
        <dbReference type="SMART" id="SM00852"/>
    </source>
</evidence>
<reference evidence="4" key="1">
    <citation type="submission" date="2016-02" db="EMBL/GenBank/DDBJ databases">
        <authorList>
            <person name="Dunlap C."/>
        </authorList>
    </citation>
    <scope>NUCLEOTIDE SEQUENCE [LARGE SCALE GENOMIC DNA]</scope>
    <source>
        <strain evidence="4">NRRL B-41092</strain>
    </source>
</reference>
<dbReference type="Gene3D" id="3.40.980.10">
    <property type="entry name" value="MoaB/Mog-like domain"/>
    <property type="match status" value="1"/>
</dbReference>
<protein>
    <recommendedName>
        <fullName evidence="1">Putative competence-damage inducible protein</fullName>
    </recommendedName>
</protein>
<dbReference type="SUPFAM" id="SSF142433">
    <property type="entry name" value="CinA-like"/>
    <property type="match status" value="1"/>
</dbReference>
<dbReference type="CDD" id="cd00885">
    <property type="entry name" value="cinA"/>
    <property type="match status" value="1"/>
</dbReference>
<dbReference type="InterPro" id="IPR008136">
    <property type="entry name" value="CinA_C"/>
</dbReference>
<sequence>MEIAKKAEIIAVGSELLLGQIANTNAQFISKELAEIGVNVFYHTAVGDNPERLKKVIRIAEERSDLIIFSGGLGPTKDDLTKETIANTLGRPLVLNDEAFRSIEEYFVKTKRTMSPNNRKQALVIEGSEVLANHFGMAPGMLTEHDSRLYMLLPGPPSELRPMFENEAKPLLLKKLGSNEKIVSTVLRFFGIGESQLEADLEDIIDAQTNPTIAPLAADGEVTLRLTAKHADEKETERLLKETEAVILERVGEFFYGYDDTSLVKELSKACRENGIKLSAAESFTGGLFSEWLTDISGASHIFAGGVVCYSDSVKQNVLGVKAETLSGSGAISKECAKELAAGVRKLTGSDIGISFTGAAGPEPQEGHSPGHVFIGISAAGKEEVHEFNFAGSRTGIRKRAAKYGCHLLLKLLEQK</sequence>
<dbReference type="InterPro" id="IPR001453">
    <property type="entry name" value="MoaB/Mog_dom"/>
</dbReference>
<dbReference type="HAMAP" id="MF_00226_B">
    <property type="entry name" value="CinA_B"/>
    <property type="match status" value="1"/>
</dbReference>
<keyword evidence="4" id="KW-1185">Reference proteome</keyword>
<dbReference type="RefSeq" id="WP_061520586.1">
    <property type="nucleotide sequence ID" value="NZ_JANBMN010000003.1"/>
</dbReference>